<dbReference type="InterPro" id="IPR000594">
    <property type="entry name" value="ThiF_NAD_FAD-bd"/>
</dbReference>
<dbReference type="Gene3D" id="3.40.50.720">
    <property type="entry name" value="NAD(P)-binding Rossmann-like Domain"/>
    <property type="match status" value="1"/>
</dbReference>
<gene>
    <name evidence="3" type="ORF">SAMN06295885_0756</name>
</gene>
<keyword evidence="3" id="KW-0808">Transferase</keyword>
<dbReference type="Proteomes" id="UP000193711">
    <property type="component" value="Unassembled WGS sequence"/>
</dbReference>
<dbReference type="SUPFAM" id="SSF69572">
    <property type="entry name" value="Activating enzymes of the ubiquitin-like proteins"/>
    <property type="match status" value="1"/>
</dbReference>
<sequence length="570" mass="59078">MSAPRIRMTDGVLTAIHTHLAQVPPEQGAALLGFGGIVSLALLDDAGSYSGSHWDISSELGQVVPGLESAGAATWMGTVHSHPRGVVNPSATDIRSTRTMLDLNPHISSMIVAIVTEGSPTQVEHLPIGDTHRMSLHVVGVVDGETVVRPLAGEVVPLETAFAEVGLAVVSAVSTREWLRDQEAVLGALPVSVEWRGQTCLAIPVVDAIAVLIPSGYPTAGPVIVEWAADSEIVHPSRWDPSRRPEQQLTAQLRSALGQSASGSRERVGPLVGDLSDRTAVVAGLGSVGSRMAEDLVRAGVGRLRLIDPETIEAPNLARTVYSSDDLGRLKTEALADRLRLIDPAVHIETWSETLGALDIAGSIVDADLVVGATDDMKEQLRLAHFAYRAGVPMVSCALYRGAEAGEIVVAVPAAGTACLACSLGDGASLATLRPPADYGLGGRLTAEPGLGASIQVVASMAGLVALGVLTGPGTKVGDLVADAVVRRQTLAMIATTPRWDFFPELFGDAGHQLAPQSVWIAVERSADCAVCGPVEGRVGPLGASGPALAEMVAHARAELEPSGRSDSPG</sequence>
<organism evidence="3 4">
    <name type="scientific">Rathayibacter oskolensis</name>
    <dbReference type="NCBI Taxonomy" id="1891671"/>
    <lineage>
        <taxon>Bacteria</taxon>
        <taxon>Bacillati</taxon>
        <taxon>Actinomycetota</taxon>
        <taxon>Actinomycetes</taxon>
        <taxon>Micrococcales</taxon>
        <taxon>Microbacteriaceae</taxon>
        <taxon>Rathayibacter</taxon>
    </lineage>
</organism>
<keyword evidence="4" id="KW-1185">Reference proteome</keyword>
<dbReference type="GO" id="GO:0008641">
    <property type="term" value="F:ubiquitin-like modifier activating enzyme activity"/>
    <property type="evidence" value="ECO:0007669"/>
    <property type="project" value="InterPro"/>
</dbReference>
<evidence type="ECO:0000259" key="2">
    <source>
        <dbReference type="Pfam" id="PF00899"/>
    </source>
</evidence>
<dbReference type="GO" id="GO:0016779">
    <property type="term" value="F:nucleotidyltransferase activity"/>
    <property type="evidence" value="ECO:0007669"/>
    <property type="project" value="UniProtKB-KW"/>
</dbReference>
<dbReference type="GO" id="GO:0061503">
    <property type="term" value="F:tRNA threonylcarbamoyladenosine dehydratase"/>
    <property type="evidence" value="ECO:0007669"/>
    <property type="project" value="TreeGrafter"/>
</dbReference>
<dbReference type="PANTHER" id="PTHR43267">
    <property type="entry name" value="TRNA THREONYLCARBAMOYLADENOSINE DEHYDRATASE"/>
    <property type="match status" value="1"/>
</dbReference>
<dbReference type="InterPro" id="IPR045886">
    <property type="entry name" value="ThiF/MoeB/HesA"/>
</dbReference>
<dbReference type="STRING" id="1891671.SAMN06295885_0756"/>
<name>A0A1X7N6P9_9MICO</name>
<dbReference type="InterPro" id="IPR035985">
    <property type="entry name" value="Ubiquitin-activating_enz"/>
</dbReference>
<reference evidence="4" key="1">
    <citation type="submission" date="2017-04" db="EMBL/GenBank/DDBJ databases">
        <authorList>
            <person name="Varghese N."/>
            <person name="Submissions S."/>
        </authorList>
    </citation>
    <scope>NUCLEOTIDE SEQUENCE [LARGE SCALE GENOMIC DNA]</scope>
    <source>
        <strain evidence="4">VKM Ac-2121</strain>
    </source>
</reference>
<evidence type="ECO:0000256" key="1">
    <source>
        <dbReference type="SAM" id="MobiDB-lite"/>
    </source>
</evidence>
<feature type="compositionally biased region" description="Basic and acidic residues" evidence="1">
    <location>
        <begin position="236"/>
        <end position="246"/>
    </location>
</feature>
<feature type="domain" description="THIF-type NAD/FAD binding fold" evidence="2">
    <location>
        <begin position="275"/>
        <end position="475"/>
    </location>
</feature>
<protein>
    <submittedName>
        <fullName evidence="3">Molybdopterin or thiamine biosynthesis adenylyltransferase</fullName>
    </submittedName>
</protein>
<keyword evidence="3" id="KW-0548">Nucleotidyltransferase</keyword>
<feature type="compositionally biased region" description="Polar residues" evidence="1">
    <location>
        <begin position="247"/>
        <end position="263"/>
    </location>
</feature>
<feature type="region of interest" description="Disordered" evidence="1">
    <location>
        <begin position="236"/>
        <end position="269"/>
    </location>
</feature>
<dbReference type="PANTHER" id="PTHR43267:SF1">
    <property type="entry name" value="TRNA THREONYLCARBAMOYLADENOSINE DEHYDRATASE"/>
    <property type="match status" value="1"/>
</dbReference>
<dbReference type="OrthoDB" id="8773615at2"/>
<accession>A0A1X7N6P9</accession>
<dbReference type="Pfam" id="PF00899">
    <property type="entry name" value="ThiF"/>
    <property type="match status" value="1"/>
</dbReference>
<proteinExistence type="predicted"/>
<evidence type="ECO:0000313" key="3">
    <source>
        <dbReference type="EMBL" id="SMH32604.1"/>
    </source>
</evidence>
<dbReference type="GO" id="GO:0061504">
    <property type="term" value="P:cyclic threonylcarbamoyladenosine biosynthetic process"/>
    <property type="evidence" value="ECO:0007669"/>
    <property type="project" value="TreeGrafter"/>
</dbReference>
<dbReference type="SUPFAM" id="SSF102712">
    <property type="entry name" value="JAB1/MPN domain"/>
    <property type="match status" value="1"/>
</dbReference>
<dbReference type="AlphaFoldDB" id="A0A1X7N6P9"/>
<dbReference type="EMBL" id="FXBM01000001">
    <property type="protein sequence ID" value="SMH32604.1"/>
    <property type="molecule type" value="Genomic_DNA"/>
</dbReference>
<evidence type="ECO:0000313" key="4">
    <source>
        <dbReference type="Proteomes" id="UP000193711"/>
    </source>
</evidence>